<feature type="transmembrane region" description="Helical" evidence="1">
    <location>
        <begin position="55"/>
        <end position="74"/>
    </location>
</feature>
<comment type="caution">
    <text evidence="2">The sequence shown here is derived from an EMBL/GenBank/DDBJ whole genome shotgun (WGS) entry which is preliminary data.</text>
</comment>
<keyword evidence="1" id="KW-1133">Transmembrane helix</keyword>
<dbReference type="InterPro" id="IPR005642">
    <property type="entry name" value="LysO"/>
</dbReference>
<dbReference type="Proteomes" id="UP000277582">
    <property type="component" value="Unassembled WGS sequence"/>
</dbReference>
<accession>A0A429GWA9</accession>
<protein>
    <submittedName>
        <fullName evidence="2">DUF340 domain-containing protein</fullName>
    </submittedName>
</protein>
<reference evidence="2 4" key="1">
    <citation type="submission" date="2018-10" db="EMBL/GenBank/DDBJ databases">
        <title>Co-occurring genomic capacity for anaerobic methane metabolism and dissimilatory sulfite reduction discovered in the Korarchaeota.</title>
        <authorList>
            <person name="Mckay L.J."/>
            <person name="Dlakic M."/>
            <person name="Fields M.W."/>
            <person name="Delmont T.O."/>
            <person name="Eren A.M."/>
            <person name="Jay Z.J."/>
            <person name="Klingelsmith K.B."/>
            <person name="Rusch D.B."/>
            <person name="Inskeep W.P."/>
        </authorList>
    </citation>
    <scope>NUCLEOTIDE SEQUENCE [LARGE SCALE GENOMIC DNA]</scope>
    <source>
        <strain evidence="2 4">MDKW</strain>
    </source>
</reference>
<dbReference type="RefSeq" id="WP_125670348.1">
    <property type="nucleotide sequence ID" value="NZ_RCOS01000026.1"/>
</dbReference>
<keyword evidence="1" id="KW-0472">Membrane</keyword>
<evidence type="ECO:0000313" key="4">
    <source>
        <dbReference type="Proteomes" id="UP000277582"/>
    </source>
</evidence>
<keyword evidence="4" id="KW-1185">Reference proteome</keyword>
<sequence>MWDVLLLFITGIAIGKFLKPKVKIEKILPYMAYVLIFIIGVEIGNEGILSQLPEILFFSLLIAISVMIGSIIAVKLSRVA</sequence>
<organism evidence="2 4">
    <name type="scientific">Candidatus Methanodesulfokora washburnensis</name>
    <dbReference type="NCBI Taxonomy" id="2478471"/>
    <lineage>
        <taxon>Archaea</taxon>
        <taxon>Thermoproteota</taxon>
        <taxon>Candidatus Korarchaeia</taxon>
        <taxon>Candidatus Korarchaeia incertae sedis</taxon>
        <taxon>Candidatus Methanodesulfokora</taxon>
    </lineage>
</organism>
<feature type="transmembrane region" description="Helical" evidence="1">
    <location>
        <begin position="27"/>
        <end position="43"/>
    </location>
</feature>
<evidence type="ECO:0000313" key="3">
    <source>
        <dbReference type="EMBL" id="RZN60397.1"/>
    </source>
</evidence>
<dbReference type="EMBL" id="RCOS01000026">
    <property type="protein sequence ID" value="RSN78021.1"/>
    <property type="molecule type" value="Genomic_DNA"/>
</dbReference>
<dbReference type="AlphaFoldDB" id="A0A429GWA9"/>
<evidence type="ECO:0000313" key="5">
    <source>
        <dbReference type="Proteomes" id="UP000316217"/>
    </source>
</evidence>
<evidence type="ECO:0000256" key="1">
    <source>
        <dbReference type="SAM" id="Phobius"/>
    </source>
</evidence>
<dbReference type="Proteomes" id="UP000316217">
    <property type="component" value="Unassembled WGS sequence"/>
</dbReference>
<keyword evidence="1" id="KW-0812">Transmembrane</keyword>
<gene>
    <name evidence="2" type="ORF">D6D85_01770</name>
    <name evidence="3" type="ORF">EF810_05930</name>
</gene>
<proteinExistence type="predicted"/>
<dbReference type="EMBL" id="RXII01000090">
    <property type="protein sequence ID" value="RZN60397.1"/>
    <property type="molecule type" value="Genomic_DNA"/>
</dbReference>
<evidence type="ECO:0000313" key="2">
    <source>
        <dbReference type="EMBL" id="RSN78021.1"/>
    </source>
</evidence>
<dbReference type="Pfam" id="PF03956">
    <property type="entry name" value="Lys_export"/>
    <property type="match status" value="1"/>
</dbReference>
<dbReference type="GO" id="GO:0015661">
    <property type="term" value="F:L-lysine efflux transmembrane transporter activity"/>
    <property type="evidence" value="ECO:0007669"/>
    <property type="project" value="InterPro"/>
</dbReference>
<name>A0A429GWA9_9CREN</name>
<reference evidence="3 5" key="2">
    <citation type="journal article" date="2019" name="Nat. Microbiol.">
        <title>Wide diversity of methane and short-chain alkane metabolisms in uncultured archaea.</title>
        <authorList>
            <person name="Borrel G."/>
            <person name="Adam P.S."/>
            <person name="McKay L.J."/>
            <person name="Chen L.X."/>
            <person name="Sierra-Garcia I.N."/>
            <person name="Sieber C.M."/>
            <person name="Letourneur Q."/>
            <person name="Ghozlane A."/>
            <person name="Andersen G.L."/>
            <person name="Li W.J."/>
            <person name="Hallam S.J."/>
            <person name="Muyzer G."/>
            <person name="de Oliveira V.M."/>
            <person name="Inskeep W.P."/>
            <person name="Banfield J.F."/>
            <person name="Gribaldo S."/>
        </authorList>
    </citation>
    <scope>NUCLEOTIDE SEQUENCE [LARGE SCALE GENOMIC DNA]</scope>
    <source>
        <strain evidence="3">NM4</strain>
    </source>
</reference>